<dbReference type="PANTHER" id="PTHR12918:SF1">
    <property type="entry name" value="CYSTEINE DIOXYGENASE TYPE 1"/>
    <property type="match status" value="1"/>
</dbReference>
<dbReference type="EMBL" id="CP011568">
    <property type="protein sequence ID" value="AKJ67270.1"/>
    <property type="molecule type" value="Genomic_DNA"/>
</dbReference>
<dbReference type="Gene3D" id="1.20.5.440">
    <property type="entry name" value="ATP synthase delta/epsilon subunit, C-terminal domain"/>
    <property type="match status" value="1"/>
</dbReference>
<accession>A0A0G3EK00</accession>
<feature type="binding site" evidence="6">
    <location>
        <position position="140"/>
    </location>
    <ligand>
        <name>Fe cation</name>
        <dbReference type="ChEBI" id="CHEBI:24875"/>
        <note>catalytic</note>
    </ligand>
</feature>
<keyword evidence="3 7" id="KW-0223">Dioxygenase</keyword>
<dbReference type="SUPFAM" id="SSF51182">
    <property type="entry name" value="RmlC-like cupins"/>
    <property type="match status" value="1"/>
</dbReference>
<dbReference type="RefSeq" id="WP_047212806.1">
    <property type="nucleotide sequence ID" value="NZ_CP011568.3"/>
</dbReference>
<evidence type="ECO:0000256" key="1">
    <source>
        <dbReference type="ARBA" id="ARBA00006622"/>
    </source>
</evidence>
<gene>
    <name evidence="7" type="ORF">ABW99_02520</name>
</gene>
<dbReference type="AlphaFoldDB" id="A0A0G3EK00"/>
<dbReference type="InterPro" id="IPR011051">
    <property type="entry name" value="RmlC_Cupin_sf"/>
</dbReference>
<evidence type="ECO:0000313" key="8">
    <source>
        <dbReference type="Proteomes" id="UP000036700"/>
    </source>
</evidence>
<dbReference type="GO" id="GO:0008198">
    <property type="term" value="F:ferrous iron binding"/>
    <property type="evidence" value="ECO:0007669"/>
    <property type="project" value="TreeGrafter"/>
</dbReference>
<keyword evidence="8" id="KW-1185">Reference proteome</keyword>
<evidence type="ECO:0000256" key="5">
    <source>
        <dbReference type="ARBA" id="ARBA00023004"/>
    </source>
</evidence>
<evidence type="ECO:0000313" key="7">
    <source>
        <dbReference type="EMBL" id="AKJ67270.1"/>
    </source>
</evidence>
<dbReference type="InterPro" id="IPR014710">
    <property type="entry name" value="RmlC-like_jellyroll"/>
</dbReference>
<name>A0A0G3EK00_9BURK</name>
<dbReference type="STRING" id="445709.ABW99_02520"/>
<keyword evidence="2 6" id="KW-0479">Metal-binding</keyword>
<dbReference type="Proteomes" id="UP000036700">
    <property type="component" value="Chromosome"/>
</dbReference>
<dbReference type="OrthoDB" id="7059163at2"/>
<dbReference type="Gene3D" id="2.60.120.10">
    <property type="entry name" value="Jelly Rolls"/>
    <property type="match status" value="1"/>
</dbReference>
<evidence type="ECO:0000256" key="6">
    <source>
        <dbReference type="PIRSR" id="PIRSR610300-51"/>
    </source>
</evidence>
<dbReference type="GO" id="GO:0016702">
    <property type="term" value="F:oxidoreductase activity, acting on single donors with incorporation of molecular oxygen, incorporation of two atoms of oxygen"/>
    <property type="evidence" value="ECO:0007669"/>
    <property type="project" value="InterPro"/>
</dbReference>
<evidence type="ECO:0000256" key="2">
    <source>
        <dbReference type="ARBA" id="ARBA00022723"/>
    </source>
</evidence>
<dbReference type="PANTHER" id="PTHR12918">
    <property type="entry name" value="CYSTEINE DIOXYGENASE"/>
    <property type="match status" value="1"/>
</dbReference>
<comment type="similarity">
    <text evidence="1">Belongs to the cysteine dioxygenase family.</text>
</comment>
<keyword evidence="5 6" id="KW-0408">Iron</keyword>
<protein>
    <submittedName>
        <fullName evidence="7">Cysteine dioxygenase</fullName>
    </submittedName>
</protein>
<proteinExistence type="inferred from homology"/>
<evidence type="ECO:0000256" key="4">
    <source>
        <dbReference type="ARBA" id="ARBA00023002"/>
    </source>
</evidence>
<dbReference type="CDD" id="cd10548">
    <property type="entry name" value="cupin_CDO"/>
    <property type="match status" value="1"/>
</dbReference>
<dbReference type="Pfam" id="PF05995">
    <property type="entry name" value="CDO_I"/>
    <property type="match status" value="1"/>
</dbReference>
<dbReference type="PATRIC" id="fig|445709.3.peg.547"/>
<reference evidence="8" key="1">
    <citation type="submission" date="2015-06" db="EMBL/GenBank/DDBJ databases">
        <authorList>
            <person name="Lim Y.L."/>
            <person name="Ee R."/>
            <person name="Yong D."/>
            <person name="How K.Y."/>
            <person name="Yin W.F."/>
            <person name="Chan K.G."/>
        </authorList>
    </citation>
    <scope>NUCLEOTIDE SEQUENCE [LARGE SCALE GENOMIC DNA]</scope>
    <source>
        <strain evidence="8">DSM 25325</strain>
    </source>
</reference>
<keyword evidence="4" id="KW-0560">Oxidoreductase</keyword>
<dbReference type="InterPro" id="IPR010300">
    <property type="entry name" value="CDO_1"/>
</dbReference>
<evidence type="ECO:0000256" key="3">
    <source>
        <dbReference type="ARBA" id="ARBA00022964"/>
    </source>
</evidence>
<dbReference type="KEGG" id="ptx:ABW99_02520"/>
<feature type="binding site" evidence="6">
    <location>
        <position position="89"/>
    </location>
    <ligand>
        <name>Fe cation</name>
        <dbReference type="ChEBI" id="CHEBI:24875"/>
        <note>catalytic</note>
    </ligand>
</feature>
<sequence>MNPNFARLREFVTAFGALVAARPSEADLLREGEPLLAGLVSVDDWLPAEYAQPDPARYTQYLLHADSEQRFSIVSFVWGPGQSTPIHDHTVWGIIGLLRGAEYSQPYRLAPGDRPIVQGPAKLLEPGQVEVVSPTVGDVHQVRNAFDDRASISIHVYGANIGGVRRSVYLPEGGRKSFVSGYSNAVLPNIWSLNA</sequence>
<organism evidence="7 8">
    <name type="scientific">Pandoraea thiooxydans</name>
    <dbReference type="NCBI Taxonomy" id="445709"/>
    <lineage>
        <taxon>Bacteria</taxon>
        <taxon>Pseudomonadati</taxon>
        <taxon>Pseudomonadota</taxon>
        <taxon>Betaproteobacteria</taxon>
        <taxon>Burkholderiales</taxon>
        <taxon>Burkholderiaceae</taxon>
        <taxon>Pandoraea</taxon>
    </lineage>
</organism>
<feature type="binding site" evidence="6">
    <location>
        <position position="87"/>
    </location>
    <ligand>
        <name>Fe cation</name>
        <dbReference type="ChEBI" id="CHEBI:24875"/>
        <note>catalytic</note>
    </ligand>
</feature>